<dbReference type="Proteomes" id="UP001500064">
    <property type="component" value="Unassembled WGS sequence"/>
</dbReference>
<feature type="domain" description="N-acetyltransferase" evidence="5">
    <location>
        <begin position="357"/>
        <end position="483"/>
    </location>
</feature>
<sequence>MRTVVEVPQWQGSLSPTAPRLVEGAARLAAMVPADAHVRVETGATLAETAARVRRALPAAGFTVTVGGDCGVELEPVAAALRRHGDRLHVVWFDAHGDLNSPESSPSGAFHGMIVRTLLGEGPPDLVPSPTLRPDRLALVGTRALDPAEADYIRLADIGGPARVADDALVYVHVDLDVLDGFASVGYPEPDGLSPEALIAAVADLAARHEIVGLGITEYAPSDPADEDLLKWMVPELVRLCAGSRARQIERRAVAAWPAGHAEERDGWLLRHTPGVHRKRSNSALPLVTASPPLAAVETFYADRCLPAIVQVSPAEQHTELDAALAARGYAKTGETLVMTADAETVLTAAAKNGDSGVERVFDRDRWAALFEAVTGDAGSMPVIGRIEPETVLLVAGNGAGLGLAVMDDGWTGVFCMATHPGRRREGVARAVMAELARWSQERGAPCLYLQVEEDNHPARALYEGLGFTTSHRYHYRREHPRE</sequence>
<dbReference type="PRINTS" id="PR00116">
    <property type="entry name" value="ARGINASE"/>
</dbReference>
<dbReference type="InterPro" id="IPR023696">
    <property type="entry name" value="Ureohydrolase_dom_sf"/>
</dbReference>
<dbReference type="InterPro" id="IPR000182">
    <property type="entry name" value="GNAT_dom"/>
</dbReference>
<comment type="similarity">
    <text evidence="4">Belongs to the arginase family.</text>
</comment>
<gene>
    <name evidence="6" type="ORF">GCM10009733_034410</name>
</gene>
<keyword evidence="7" id="KW-1185">Reference proteome</keyword>
<dbReference type="InterPro" id="IPR016181">
    <property type="entry name" value="Acyl_CoA_acyltransferase"/>
</dbReference>
<comment type="caution">
    <text evidence="6">The sequence shown here is derived from an EMBL/GenBank/DDBJ whole genome shotgun (WGS) entry which is preliminary data.</text>
</comment>
<dbReference type="CDD" id="cd09999">
    <property type="entry name" value="Arginase-like_1"/>
    <property type="match status" value="1"/>
</dbReference>
<dbReference type="EMBL" id="BAAAMU010000021">
    <property type="protein sequence ID" value="GAA1634526.1"/>
    <property type="molecule type" value="Genomic_DNA"/>
</dbReference>
<dbReference type="PANTHER" id="PTHR43782:SF3">
    <property type="entry name" value="ARGINASE"/>
    <property type="match status" value="1"/>
</dbReference>
<dbReference type="PROSITE" id="PS51186">
    <property type="entry name" value="GNAT"/>
    <property type="match status" value="1"/>
</dbReference>
<evidence type="ECO:0000313" key="6">
    <source>
        <dbReference type="EMBL" id="GAA1634526.1"/>
    </source>
</evidence>
<dbReference type="Pfam" id="PF24553">
    <property type="entry name" value="Rv0428c_C"/>
    <property type="match status" value="1"/>
</dbReference>
<name>A0ABP4R3D2_9ACTN</name>
<evidence type="ECO:0000256" key="4">
    <source>
        <dbReference type="PROSITE-ProRule" id="PRU00742"/>
    </source>
</evidence>
<dbReference type="CDD" id="cd04301">
    <property type="entry name" value="NAT_SF"/>
    <property type="match status" value="1"/>
</dbReference>
<evidence type="ECO:0000256" key="1">
    <source>
        <dbReference type="ARBA" id="ARBA00022723"/>
    </source>
</evidence>
<dbReference type="SUPFAM" id="SSF55729">
    <property type="entry name" value="Acyl-CoA N-acyltransferases (Nat)"/>
    <property type="match status" value="1"/>
</dbReference>
<dbReference type="RefSeq" id="WP_346105827.1">
    <property type="nucleotide sequence ID" value="NZ_BAAAMU010000021.1"/>
</dbReference>
<evidence type="ECO:0000259" key="5">
    <source>
        <dbReference type="PROSITE" id="PS51186"/>
    </source>
</evidence>
<dbReference type="Pfam" id="PF00491">
    <property type="entry name" value="Arginase"/>
    <property type="match status" value="1"/>
</dbReference>
<dbReference type="PANTHER" id="PTHR43782">
    <property type="entry name" value="ARGINASE"/>
    <property type="match status" value="1"/>
</dbReference>
<dbReference type="InterPro" id="IPR006035">
    <property type="entry name" value="Ureohydrolase"/>
</dbReference>
<keyword evidence="2" id="KW-0378">Hydrolase</keyword>
<keyword evidence="3" id="KW-0464">Manganese</keyword>
<reference evidence="7" key="1">
    <citation type="journal article" date="2019" name="Int. J. Syst. Evol. Microbiol.">
        <title>The Global Catalogue of Microorganisms (GCM) 10K type strain sequencing project: providing services to taxonomists for standard genome sequencing and annotation.</title>
        <authorList>
            <consortium name="The Broad Institute Genomics Platform"/>
            <consortium name="The Broad Institute Genome Sequencing Center for Infectious Disease"/>
            <person name="Wu L."/>
            <person name="Ma J."/>
        </authorList>
    </citation>
    <scope>NUCLEOTIDE SEQUENCE [LARGE SCALE GENOMIC DNA]</scope>
    <source>
        <strain evidence="7">JCM 13929</strain>
    </source>
</reference>
<dbReference type="Gene3D" id="3.40.800.10">
    <property type="entry name" value="Ureohydrolase domain"/>
    <property type="match status" value="1"/>
</dbReference>
<protein>
    <recommendedName>
        <fullName evidence="5">N-acetyltransferase domain-containing protein</fullName>
    </recommendedName>
</protein>
<dbReference type="Gene3D" id="3.40.630.30">
    <property type="match status" value="1"/>
</dbReference>
<evidence type="ECO:0000313" key="7">
    <source>
        <dbReference type="Proteomes" id="UP001500064"/>
    </source>
</evidence>
<organism evidence="6 7">
    <name type="scientific">Nonomuraea maheshkhaliensis</name>
    <dbReference type="NCBI Taxonomy" id="419590"/>
    <lineage>
        <taxon>Bacteria</taxon>
        <taxon>Bacillati</taxon>
        <taxon>Actinomycetota</taxon>
        <taxon>Actinomycetes</taxon>
        <taxon>Streptosporangiales</taxon>
        <taxon>Streptosporangiaceae</taxon>
        <taxon>Nonomuraea</taxon>
    </lineage>
</organism>
<evidence type="ECO:0000256" key="2">
    <source>
        <dbReference type="ARBA" id="ARBA00022801"/>
    </source>
</evidence>
<accession>A0ABP4R3D2</accession>
<evidence type="ECO:0000256" key="3">
    <source>
        <dbReference type="ARBA" id="ARBA00023211"/>
    </source>
</evidence>
<dbReference type="InterPro" id="IPR056935">
    <property type="entry name" value="Rv0428c-like_C"/>
</dbReference>
<keyword evidence="1" id="KW-0479">Metal-binding</keyword>
<dbReference type="SUPFAM" id="SSF52768">
    <property type="entry name" value="Arginase/deacetylase"/>
    <property type="match status" value="1"/>
</dbReference>
<proteinExistence type="inferred from homology"/>
<dbReference type="PROSITE" id="PS51409">
    <property type="entry name" value="ARGINASE_2"/>
    <property type="match status" value="1"/>
</dbReference>